<dbReference type="RefSeq" id="WP_065602113.1">
    <property type="nucleotide sequence ID" value="NZ_LZGJ01000021.1"/>
</dbReference>
<organism evidence="1 4">
    <name type="scientific">Gilliamella apicola</name>
    <dbReference type="NCBI Taxonomy" id="1196095"/>
    <lineage>
        <taxon>Bacteria</taxon>
        <taxon>Pseudomonadati</taxon>
        <taxon>Pseudomonadota</taxon>
        <taxon>Gammaproteobacteria</taxon>
        <taxon>Orbales</taxon>
        <taxon>Orbaceae</taxon>
        <taxon>Gilliamella</taxon>
    </lineage>
</organism>
<accession>A0A242NKK9</accession>
<dbReference type="Proteomes" id="UP000194977">
    <property type="component" value="Unassembled WGS sequence"/>
</dbReference>
<keyword evidence="3" id="KW-1185">Reference proteome</keyword>
<dbReference type="AlphaFoldDB" id="A0A242NKK9"/>
<proteinExistence type="predicted"/>
<comment type="caution">
    <text evidence="1">The sequence shown here is derived from an EMBL/GenBank/DDBJ whole genome shotgun (WGS) entry which is preliminary data.</text>
</comment>
<evidence type="ECO:0000313" key="2">
    <source>
        <dbReference type="EMBL" id="OTQ11094.1"/>
    </source>
</evidence>
<evidence type="ECO:0000313" key="1">
    <source>
        <dbReference type="EMBL" id="OTQ00798.1"/>
    </source>
</evidence>
<dbReference type="OrthoDB" id="9925748at2"/>
<gene>
    <name evidence="2" type="ORF">B6C91_03470</name>
    <name evidence="1" type="ORF">B6D08_02935</name>
</gene>
<name>A0A242NKK9_9GAMM</name>
<protein>
    <submittedName>
        <fullName evidence="1">Uncharacterized protein</fullName>
    </submittedName>
</protein>
<evidence type="ECO:0000313" key="3">
    <source>
        <dbReference type="Proteomes" id="UP000194800"/>
    </source>
</evidence>
<dbReference type="EMBL" id="NART01000009">
    <property type="protein sequence ID" value="OTQ11094.1"/>
    <property type="molecule type" value="Genomic_DNA"/>
</dbReference>
<evidence type="ECO:0000313" key="4">
    <source>
        <dbReference type="Proteomes" id="UP000194977"/>
    </source>
</evidence>
<sequence length="67" mass="7851">MNKRKAVVISITEDEFNYIHFAVNEYLEFSGGSHCNLVETSFDSFQKKYWRAVIAQKCREVSKSLKE</sequence>
<dbReference type="EMBL" id="NARP01000006">
    <property type="protein sequence ID" value="OTQ00798.1"/>
    <property type="molecule type" value="Genomic_DNA"/>
</dbReference>
<dbReference type="Proteomes" id="UP000194800">
    <property type="component" value="Unassembled WGS sequence"/>
</dbReference>
<reference evidence="3 4" key="1">
    <citation type="submission" date="2017-03" db="EMBL/GenBank/DDBJ databases">
        <title>Comparative genomics of honeybee gut symbionts reveal geographically distinct and subgroup specific antibiotic resistance.</title>
        <authorList>
            <person name="Ludvigsen J."/>
            <person name="Porcellato D."/>
            <person name="Labee-Lund T.M."/>
            <person name="Amdam G.V."/>
            <person name="Rudi K."/>
        </authorList>
    </citation>
    <scope>NUCLEOTIDE SEQUENCE [LARGE SCALE GENOMIC DNA]</scope>
    <source>
        <strain evidence="1 4">A-7-12</strain>
        <strain evidence="2 3">A-9-12</strain>
    </source>
</reference>